<keyword evidence="2" id="KW-1185">Reference proteome</keyword>
<reference evidence="1 2" key="1">
    <citation type="journal article" date="2024" name="ISME J.">
        <title>Staphylococcus epidermidis bacteriocin A37 kills natural competitors with a unique mechanism of action.</title>
        <authorList>
            <person name="Puls J.S."/>
            <person name="Winnerling B."/>
            <person name="Power J.J."/>
            <person name="Kruger A.M."/>
            <person name="Brajtenbach D."/>
            <person name="Johnson M."/>
            <person name="Bilici K."/>
            <person name="Camus L."/>
            <person name="Fliesswasser T."/>
            <person name="Schneider T."/>
            <person name="Sahl H.G."/>
            <person name="Ghosal D."/>
            <person name="Kubitscheck U."/>
            <person name="Heilbronner S."/>
            <person name="Grein F."/>
        </authorList>
    </citation>
    <scope>NUCLEOTIDE SEQUENCE [LARGE SCALE GENOMIC DNA]</scope>
    <source>
        <strain evidence="1 2">SCK7</strain>
    </source>
</reference>
<evidence type="ECO:0000313" key="2">
    <source>
        <dbReference type="Proteomes" id="UP001468345"/>
    </source>
</evidence>
<sequence length="58" mass="6800">MQILRKVYENEMLVYHIKTNLGLIIKVKTHANLSNEEVEQTLINISNDMDEKLKSNIE</sequence>
<protein>
    <recommendedName>
        <fullName evidence="3">Protein VraX</fullName>
    </recommendedName>
</protein>
<proteinExistence type="predicted"/>
<dbReference type="Proteomes" id="UP001468345">
    <property type="component" value="Chromosome"/>
</dbReference>
<name>A0ABZ2WDZ8_9STAP</name>
<organism evidence="1 2">
    <name type="scientific">Staphylococcus casei</name>
    <dbReference type="NCBI Taxonomy" id="201828"/>
    <lineage>
        <taxon>Bacteria</taxon>
        <taxon>Bacillati</taxon>
        <taxon>Bacillota</taxon>
        <taxon>Bacilli</taxon>
        <taxon>Bacillales</taxon>
        <taxon>Staphylococcaceae</taxon>
        <taxon>Staphylococcus</taxon>
    </lineage>
</organism>
<accession>A0ABZ2WDZ8</accession>
<evidence type="ECO:0000313" key="1">
    <source>
        <dbReference type="EMBL" id="WZG10028.1"/>
    </source>
</evidence>
<gene>
    <name evidence="1" type="ORF">SHJJP9002_002004</name>
</gene>
<evidence type="ECO:0008006" key="3">
    <source>
        <dbReference type="Google" id="ProtNLM"/>
    </source>
</evidence>
<dbReference type="EMBL" id="CP133006">
    <property type="protein sequence ID" value="WZG10028.1"/>
    <property type="molecule type" value="Genomic_DNA"/>
</dbReference>
<dbReference type="RefSeq" id="WP_176721582.1">
    <property type="nucleotide sequence ID" value="NZ_CP133006.1"/>
</dbReference>